<dbReference type="InterPro" id="IPR036390">
    <property type="entry name" value="WH_DNA-bd_sf"/>
</dbReference>
<dbReference type="InterPro" id="IPR000847">
    <property type="entry name" value="LysR_HTH_N"/>
</dbReference>
<feature type="domain" description="HTH lysR-type" evidence="5">
    <location>
        <begin position="9"/>
        <end position="66"/>
    </location>
</feature>
<evidence type="ECO:0000259" key="5">
    <source>
        <dbReference type="PROSITE" id="PS50931"/>
    </source>
</evidence>
<proteinExistence type="inferred from homology"/>
<reference evidence="7 8" key="1">
    <citation type="submission" date="2018-06" db="EMBL/GenBank/DDBJ databases">
        <authorList>
            <consortium name="Pathogen Informatics"/>
            <person name="Doyle S."/>
        </authorList>
    </citation>
    <scope>NUCLEOTIDE SEQUENCE [LARGE SCALE GENOMIC DNA]</scope>
    <source>
        <strain evidence="7 8">NCTC10738</strain>
    </source>
</reference>
<protein>
    <submittedName>
        <fullName evidence="7">HTH-type transcriptional regulator LeuO</fullName>
    </submittedName>
    <submittedName>
        <fullName evidence="6">LysR family transcriptional regulator</fullName>
    </submittedName>
</protein>
<name>A0A379YY75_9GAMM</name>
<dbReference type="InterPro" id="IPR050389">
    <property type="entry name" value="LysR-type_TF"/>
</dbReference>
<gene>
    <name evidence="7" type="primary">leuO_1</name>
    <name evidence="7" type="ORF">NCTC10738_00687</name>
    <name evidence="6" type="ORF">TUM17379_08940</name>
</gene>
<dbReference type="SUPFAM" id="SSF46785">
    <property type="entry name" value="Winged helix' DNA-binding domain"/>
    <property type="match status" value="1"/>
</dbReference>
<dbReference type="AlphaFoldDB" id="A0A379YY75"/>
<comment type="similarity">
    <text evidence="1">Belongs to the LysR transcriptional regulatory family.</text>
</comment>
<dbReference type="Gene3D" id="1.10.10.10">
    <property type="entry name" value="Winged helix-like DNA-binding domain superfamily/Winged helix DNA-binding domain"/>
    <property type="match status" value="1"/>
</dbReference>
<dbReference type="PROSITE" id="PS50931">
    <property type="entry name" value="HTH_LYSR"/>
    <property type="match status" value="1"/>
</dbReference>
<organism evidence="7 8">
    <name type="scientific">Shewanella algae</name>
    <dbReference type="NCBI Taxonomy" id="38313"/>
    <lineage>
        <taxon>Bacteria</taxon>
        <taxon>Pseudomonadati</taxon>
        <taxon>Pseudomonadota</taxon>
        <taxon>Gammaproteobacteria</taxon>
        <taxon>Alteromonadales</taxon>
        <taxon>Shewanellaceae</taxon>
        <taxon>Shewanella</taxon>
    </lineage>
</organism>
<dbReference type="Proteomes" id="UP000254069">
    <property type="component" value="Unassembled WGS sequence"/>
</dbReference>
<dbReference type="Gene3D" id="3.40.190.10">
    <property type="entry name" value="Periplasmic binding protein-like II"/>
    <property type="match status" value="2"/>
</dbReference>
<keyword evidence="3" id="KW-0238">DNA-binding</keyword>
<evidence type="ECO:0000313" key="7">
    <source>
        <dbReference type="EMBL" id="SUI52151.1"/>
    </source>
</evidence>
<evidence type="ECO:0000256" key="1">
    <source>
        <dbReference type="ARBA" id="ARBA00009437"/>
    </source>
</evidence>
<sequence>MNKADINNLSLIHLQLIRLILEHGNASVAAQELGLTQSGISYHMKKIRQIFNDEMFVRTKYGFTPTEKCKRIKSTIQDIILRIEDDLLNSSDFSPMNIDKEVWLVADNTICNWFPELIEQASQIAPRMVLCTRNWNQNSFNEILTGSIDYGIHVNQTSLNSLYKVDLLPCRRYFFMRHDHYLAKKGSICLRDLQDFPVVLHDLCGFNSYGQSLIEKTMKLKFPDFKIRAKIDSISEIIEVLKSSNALVYTSALAFPLEEIGTELSVLEAPSCLSDVEFTYKLYISSARYGSLESDWLISFISESFRHFACRKYHMLESLLQGKD</sequence>
<dbReference type="SUPFAM" id="SSF53850">
    <property type="entry name" value="Periplasmic binding protein-like II"/>
    <property type="match status" value="1"/>
</dbReference>
<accession>A0A379YY75</accession>
<evidence type="ECO:0000256" key="2">
    <source>
        <dbReference type="ARBA" id="ARBA00023015"/>
    </source>
</evidence>
<evidence type="ECO:0000313" key="6">
    <source>
        <dbReference type="EMBL" id="BCV43876.1"/>
    </source>
</evidence>
<keyword evidence="8" id="KW-1185">Reference proteome</keyword>
<dbReference type="Pfam" id="PF03466">
    <property type="entry name" value="LysR_substrate"/>
    <property type="match status" value="1"/>
</dbReference>
<keyword evidence="2" id="KW-0805">Transcription regulation</keyword>
<dbReference type="PANTHER" id="PTHR30118">
    <property type="entry name" value="HTH-TYPE TRANSCRIPTIONAL REGULATOR LEUO-RELATED"/>
    <property type="match status" value="1"/>
</dbReference>
<keyword evidence="4" id="KW-0804">Transcription</keyword>
<dbReference type="GO" id="GO:0003700">
    <property type="term" value="F:DNA-binding transcription factor activity"/>
    <property type="evidence" value="ECO:0007669"/>
    <property type="project" value="InterPro"/>
</dbReference>
<dbReference type="EMBL" id="AP024613">
    <property type="protein sequence ID" value="BCV43876.1"/>
    <property type="molecule type" value="Genomic_DNA"/>
</dbReference>
<accession>A0A3G4UK25</accession>
<evidence type="ECO:0000256" key="4">
    <source>
        <dbReference type="ARBA" id="ARBA00023163"/>
    </source>
</evidence>
<reference evidence="6" key="2">
    <citation type="submission" date="2021-05" db="EMBL/GenBank/DDBJ databases">
        <title>Molecular characterization for Shewanella algae harboring chromosomal blaOXA-55-like strains isolated from clinical and environment sample.</title>
        <authorList>
            <person name="Ohama Y."/>
            <person name="Aoki K."/>
            <person name="Harada S."/>
            <person name="Moriya K."/>
            <person name="Ishii Y."/>
            <person name="Tateda K."/>
        </authorList>
    </citation>
    <scope>NUCLEOTIDE SEQUENCE</scope>
    <source>
        <strain evidence="6">TUM17379</strain>
    </source>
</reference>
<dbReference type="GO" id="GO:0003677">
    <property type="term" value="F:DNA binding"/>
    <property type="evidence" value="ECO:0007669"/>
    <property type="project" value="UniProtKB-KW"/>
</dbReference>
<dbReference type="PANTHER" id="PTHR30118:SF7">
    <property type="entry name" value="TRANSCRIPTIONAL REGULATOR LYSR FAMILY"/>
    <property type="match status" value="1"/>
</dbReference>
<dbReference type="InterPro" id="IPR036388">
    <property type="entry name" value="WH-like_DNA-bd_sf"/>
</dbReference>
<dbReference type="Pfam" id="PF00126">
    <property type="entry name" value="HTH_1"/>
    <property type="match status" value="1"/>
</dbReference>
<evidence type="ECO:0000256" key="3">
    <source>
        <dbReference type="ARBA" id="ARBA00023125"/>
    </source>
</evidence>
<dbReference type="RefSeq" id="WP_025886919.1">
    <property type="nucleotide sequence ID" value="NZ_AP024613.1"/>
</dbReference>
<dbReference type="EMBL" id="UGYO01000001">
    <property type="protein sequence ID" value="SUI52151.1"/>
    <property type="molecule type" value="Genomic_DNA"/>
</dbReference>
<dbReference type="InterPro" id="IPR005119">
    <property type="entry name" value="LysR_subst-bd"/>
</dbReference>
<evidence type="ECO:0000313" key="8">
    <source>
        <dbReference type="Proteomes" id="UP000254069"/>
    </source>
</evidence>
<dbReference type="Proteomes" id="UP000825078">
    <property type="component" value="Chromosome"/>
</dbReference>